<evidence type="ECO:0000256" key="2">
    <source>
        <dbReference type="ARBA" id="ARBA00022748"/>
    </source>
</evidence>
<feature type="domain" description="Thioredoxin" evidence="4">
    <location>
        <begin position="1"/>
        <end position="128"/>
    </location>
</feature>
<dbReference type="InterPro" id="IPR017937">
    <property type="entry name" value="Thioredoxin_CS"/>
</dbReference>
<organism evidence="5 6">
    <name type="scientific">Ottowia testudinis</name>
    <dbReference type="NCBI Taxonomy" id="2816950"/>
    <lineage>
        <taxon>Bacteria</taxon>
        <taxon>Pseudomonadati</taxon>
        <taxon>Pseudomonadota</taxon>
        <taxon>Betaproteobacteria</taxon>
        <taxon>Burkholderiales</taxon>
        <taxon>Comamonadaceae</taxon>
        <taxon>Ottowia</taxon>
    </lineage>
</organism>
<dbReference type="Pfam" id="PF08534">
    <property type="entry name" value="Redoxin"/>
    <property type="match status" value="1"/>
</dbReference>
<dbReference type="Proteomes" id="UP000663903">
    <property type="component" value="Chromosome"/>
</dbReference>
<sequence length="128" mass="14388">MDLGGRAWDVTELKGKVVVLNFWATWCPPCVEEMPALQALHDTVDDDVQVISVSVKDSAPAVRRFVKSHQVTFPVLLDARGELASRWGVKSVPTTVLIDKQGRPRRRITGTVDWVEREPAGWLEALRR</sequence>
<keyword evidence="3" id="KW-0676">Redox-active center</keyword>
<evidence type="ECO:0000313" key="5">
    <source>
        <dbReference type="EMBL" id="QTD46935.1"/>
    </source>
</evidence>
<dbReference type="InterPro" id="IPR013766">
    <property type="entry name" value="Thioredoxin_domain"/>
</dbReference>
<accession>A0A975H508</accession>
<dbReference type="PROSITE" id="PS00194">
    <property type="entry name" value="THIOREDOXIN_1"/>
    <property type="match status" value="1"/>
</dbReference>
<dbReference type="KEGG" id="otd:J1M35_08735"/>
<reference evidence="5" key="1">
    <citation type="submission" date="2021-03" db="EMBL/GenBank/DDBJ databases">
        <title>Ottowia sp. 27C isolated from the cloaca of a Giant Asian pond turtle (Heosemys grandis).</title>
        <authorList>
            <person name="Spergser J."/>
            <person name="Busse H.-J."/>
        </authorList>
    </citation>
    <scope>NUCLEOTIDE SEQUENCE</scope>
    <source>
        <strain evidence="5">27C</strain>
    </source>
</reference>
<gene>
    <name evidence="5" type="ORF">J1M35_08735</name>
</gene>
<evidence type="ECO:0000313" key="6">
    <source>
        <dbReference type="Proteomes" id="UP000663903"/>
    </source>
</evidence>
<dbReference type="GO" id="GO:0017004">
    <property type="term" value="P:cytochrome complex assembly"/>
    <property type="evidence" value="ECO:0007669"/>
    <property type="project" value="UniProtKB-KW"/>
</dbReference>
<keyword evidence="6" id="KW-1185">Reference proteome</keyword>
<name>A0A975H508_9BURK</name>
<dbReference type="PANTHER" id="PTHR42852">
    <property type="entry name" value="THIOL:DISULFIDE INTERCHANGE PROTEIN DSBE"/>
    <property type="match status" value="1"/>
</dbReference>
<dbReference type="GO" id="GO:0030313">
    <property type="term" value="C:cell envelope"/>
    <property type="evidence" value="ECO:0007669"/>
    <property type="project" value="UniProtKB-SubCell"/>
</dbReference>
<keyword evidence="2" id="KW-0201">Cytochrome c-type biogenesis</keyword>
<dbReference type="EMBL" id="CP071796">
    <property type="protein sequence ID" value="QTD46935.1"/>
    <property type="molecule type" value="Genomic_DNA"/>
</dbReference>
<dbReference type="InterPro" id="IPR036249">
    <property type="entry name" value="Thioredoxin-like_sf"/>
</dbReference>
<dbReference type="AlphaFoldDB" id="A0A975H508"/>
<dbReference type="CDD" id="cd02966">
    <property type="entry name" value="TlpA_like_family"/>
    <property type="match status" value="1"/>
</dbReference>
<dbReference type="PANTHER" id="PTHR42852:SF17">
    <property type="entry name" value="THIOREDOXIN-LIKE PROTEIN HI_1115"/>
    <property type="match status" value="1"/>
</dbReference>
<dbReference type="InterPro" id="IPR050553">
    <property type="entry name" value="Thioredoxin_ResA/DsbE_sf"/>
</dbReference>
<dbReference type="GO" id="GO:0015036">
    <property type="term" value="F:disulfide oxidoreductase activity"/>
    <property type="evidence" value="ECO:0007669"/>
    <property type="project" value="UniProtKB-ARBA"/>
</dbReference>
<dbReference type="Gene3D" id="3.40.30.10">
    <property type="entry name" value="Glutaredoxin"/>
    <property type="match status" value="1"/>
</dbReference>
<evidence type="ECO:0000256" key="1">
    <source>
        <dbReference type="ARBA" id="ARBA00004196"/>
    </source>
</evidence>
<dbReference type="SUPFAM" id="SSF52833">
    <property type="entry name" value="Thioredoxin-like"/>
    <property type="match status" value="1"/>
</dbReference>
<comment type="subcellular location">
    <subcellularLocation>
        <location evidence="1">Cell envelope</location>
    </subcellularLocation>
</comment>
<dbReference type="InterPro" id="IPR013740">
    <property type="entry name" value="Redoxin"/>
</dbReference>
<evidence type="ECO:0000256" key="3">
    <source>
        <dbReference type="ARBA" id="ARBA00023284"/>
    </source>
</evidence>
<dbReference type="PROSITE" id="PS51352">
    <property type="entry name" value="THIOREDOXIN_2"/>
    <property type="match status" value="1"/>
</dbReference>
<protein>
    <submittedName>
        <fullName evidence="5">TlpA family protein disulfide reductase</fullName>
    </submittedName>
</protein>
<proteinExistence type="predicted"/>
<evidence type="ECO:0000259" key="4">
    <source>
        <dbReference type="PROSITE" id="PS51352"/>
    </source>
</evidence>